<sequence length="180" mass="19960">MESVTSCGSQRRTMPGAVRGAGRAGRDTPYSIDREVRRLRGVASAAGSCRETQPTPDDGSSNPSAERIGNIQEQAINNETSDILVCGTCRQLFTTVALMRKHKSGGCRKKVVCRCTAGGLRMRRAESNVTDQEMPRRWLCRECWEEFDGPWHLMHHAGAVHGNVIYRRDQRNQQNAGVSS</sequence>
<proteinExistence type="predicted"/>
<evidence type="ECO:0000313" key="3">
    <source>
        <dbReference type="Proteomes" id="UP000001554"/>
    </source>
</evidence>
<dbReference type="PROSITE" id="PS00028">
    <property type="entry name" value="ZINC_FINGER_C2H2_1"/>
    <property type="match status" value="1"/>
</dbReference>
<feature type="compositionally biased region" description="Polar residues" evidence="1">
    <location>
        <begin position="50"/>
        <end position="64"/>
    </location>
</feature>
<dbReference type="InterPro" id="IPR013087">
    <property type="entry name" value="Znf_C2H2_type"/>
</dbReference>
<feature type="region of interest" description="Disordered" evidence="1">
    <location>
        <begin position="1"/>
        <end position="66"/>
    </location>
</feature>
<dbReference type="GeneID" id="118411096"/>
<dbReference type="OrthoDB" id="10358572at2759"/>
<reference evidence="4" key="2">
    <citation type="submission" date="2025-08" db="UniProtKB">
        <authorList>
            <consortium name="RefSeq"/>
        </authorList>
    </citation>
    <scope>IDENTIFICATION</scope>
    <source>
        <strain evidence="4">S238N-H82</strain>
        <tissue evidence="4">Testes</tissue>
    </source>
</reference>
<dbReference type="RefSeq" id="XP_035669022.1">
    <property type="nucleotide sequence ID" value="XM_035813129.1"/>
</dbReference>
<feature type="compositionally biased region" description="Polar residues" evidence="1">
    <location>
        <begin position="1"/>
        <end position="12"/>
    </location>
</feature>
<feature type="domain" description="C2H2-type" evidence="2">
    <location>
        <begin position="140"/>
        <end position="161"/>
    </location>
</feature>
<evidence type="ECO:0000313" key="4">
    <source>
        <dbReference type="RefSeq" id="XP_035669022.1"/>
    </source>
</evidence>
<dbReference type="AlphaFoldDB" id="A0A9J7KRD3"/>
<reference evidence="3" key="1">
    <citation type="journal article" date="2020" name="Nat. Ecol. Evol.">
        <title>Deeply conserved synteny resolves early events in vertebrate evolution.</title>
        <authorList>
            <person name="Simakov O."/>
            <person name="Marletaz F."/>
            <person name="Yue J.X."/>
            <person name="O'Connell B."/>
            <person name="Jenkins J."/>
            <person name="Brandt A."/>
            <person name="Calef R."/>
            <person name="Tung C.H."/>
            <person name="Huang T.K."/>
            <person name="Schmutz J."/>
            <person name="Satoh N."/>
            <person name="Yu J.K."/>
            <person name="Putnam N.H."/>
            <person name="Green R.E."/>
            <person name="Rokhsar D.S."/>
        </authorList>
    </citation>
    <scope>NUCLEOTIDE SEQUENCE [LARGE SCALE GENOMIC DNA]</scope>
    <source>
        <strain evidence="3">S238N-H82</strain>
    </source>
</reference>
<keyword evidence="3" id="KW-1185">Reference proteome</keyword>
<name>A0A9J7KRD3_BRAFL</name>
<accession>A0A9J7KRD3</accession>
<evidence type="ECO:0000259" key="2">
    <source>
        <dbReference type="PROSITE" id="PS00028"/>
    </source>
</evidence>
<dbReference type="Proteomes" id="UP000001554">
    <property type="component" value="Chromosome 3"/>
</dbReference>
<dbReference type="KEGG" id="bfo:118411096"/>
<evidence type="ECO:0000256" key="1">
    <source>
        <dbReference type="SAM" id="MobiDB-lite"/>
    </source>
</evidence>
<gene>
    <name evidence="4" type="primary">LOC118411096</name>
</gene>
<protein>
    <submittedName>
        <fullName evidence="4">Uncharacterized protein LOC118411096</fullName>
    </submittedName>
</protein>
<organism evidence="3 4">
    <name type="scientific">Branchiostoma floridae</name>
    <name type="common">Florida lancelet</name>
    <name type="synonym">Amphioxus</name>
    <dbReference type="NCBI Taxonomy" id="7739"/>
    <lineage>
        <taxon>Eukaryota</taxon>
        <taxon>Metazoa</taxon>
        <taxon>Chordata</taxon>
        <taxon>Cephalochordata</taxon>
        <taxon>Leptocardii</taxon>
        <taxon>Amphioxiformes</taxon>
        <taxon>Branchiostomatidae</taxon>
        <taxon>Branchiostoma</taxon>
    </lineage>
</organism>